<evidence type="ECO:0000259" key="2">
    <source>
        <dbReference type="PROSITE" id="PS50041"/>
    </source>
</evidence>
<dbReference type="InterPro" id="IPR016186">
    <property type="entry name" value="C-type_lectin-like/link_sf"/>
</dbReference>
<dbReference type="PANTHER" id="PTHR15028">
    <property type="entry name" value="CD72-RELATED"/>
    <property type="match status" value="1"/>
</dbReference>
<protein>
    <submittedName>
        <fullName evidence="3">IP21185p</fullName>
    </submittedName>
</protein>
<dbReference type="GO" id="GO:0005886">
    <property type="term" value="C:plasma membrane"/>
    <property type="evidence" value="ECO:0007669"/>
    <property type="project" value="InterPro"/>
</dbReference>
<accession>B3DNH5</accession>
<dbReference type="SMART" id="SM00034">
    <property type="entry name" value="CLECT"/>
    <property type="match status" value="1"/>
</dbReference>
<evidence type="ECO:0000313" key="3">
    <source>
        <dbReference type="EMBL" id="ACD99527.1"/>
    </source>
</evidence>
<dbReference type="SUPFAM" id="SSF56436">
    <property type="entry name" value="C-type lectin-like"/>
    <property type="match status" value="1"/>
</dbReference>
<gene>
    <name evidence="3" type="primary">CG2826-RA</name>
</gene>
<dbReference type="VEuPathDB" id="VectorBase:FBgn0040107"/>
<dbReference type="OrthoDB" id="6340082at2759"/>
<keyword evidence="1" id="KW-0175">Coiled coil</keyword>
<dbReference type="HOGENOM" id="CLU_049894_13_0_1"/>
<dbReference type="InterPro" id="IPR039689">
    <property type="entry name" value="CD72"/>
</dbReference>
<dbReference type="GO" id="GO:0004888">
    <property type="term" value="F:transmembrane signaling receptor activity"/>
    <property type="evidence" value="ECO:0007669"/>
    <property type="project" value="InterPro"/>
</dbReference>
<feature type="domain" description="C-type lectin" evidence="2">
    <location>
        <begin position="156"/>
        <end position="273"/>
    </location>
</feature>
<feature type="coiled-coil region" evidence="1">
    <location>
        <begin position="71"/>
        <end position="133"/>
    </location>
</feature>
<dbReference type="Bgee" id="FBgn0040107">
    <property type="expression patterns" value="Expressed in spermatid in male reproductive gland and 14 other cell types or tissues"/>
</dbReference>
<evidence type="ECO:0000256" key="1">
    <source>
        <dbReference type="SAM" id="Coils"/>
    </source>
</evidence>
<dbReference type="ExpressionAtlas" id="B3DNH5">
    <property type="expression patterns" value="baseline and differential"/>
</dbReference>
<dbReference type="CDD" id="cd00037">
    <property type="entry name" value="CLECT"/>
    <property type="match status" value="1"/>
</dbReference>
<feature type="non-terminal residue" evidence="3">
    <location>
        <position position="1"/>
    </location>
</feature>
<reference evidence="3" key="1">
    <citation type="submission" date="2008-06" db="EMBL/GenBank/DDBJ databases">
        <authorList>
            <person name="Carlson J."/>
            <person name="Booth B."/>
            <person name="Frise E."/>
            <person name="Park S."/>
            <person name="Wan K."/>
            <person name="Yu C."/>
            <person name="Celniker S."/>
        </authorList>
    </citation>
    <scope>NUCLEOTIDE SEQUENCE</scope>
</reference>
<organism evidence="3">
    <name type="scientific">Drosophila melanogaster</name>
    <name type="common">Fruit fly</name>
    <dbReference type="NCBI Taxonomy" id="7227"/>
    <lineage>
        <taxon>Eukaryota</taxon>
        <taxon>Metazoa</taxon>
        <taxon>Ecdysozoa</taxon>
        <taxon>Arthropoda</taxon>
        <taxon>Hexapoda</taxon>
        <taxon>Insecta</taxon>
        <taxon>Pterygota</taxon>
        <taxon>Neoptera</taxon>
        <taxon>Endopterygota</taxon>
        <taxon>Diptera</taxon>
        <taxon>Brachycera</taxon>
        <taxon>Muscomorpha</taxon>
        <taxon>Ephydroidea</taxon>
        <taxon>Drosophilidae</taxon>
        <taxon>Drosophila</taxon>
        <taxon>Sophophora</taxon>
    </lineage>
</organism>
<name>B3DNH5_DROME</name>
<dbReference type="PROSITE" id="PS50041">
    <property type="entry name" value="C_TYPE_LECTIN_2"/>
    <property type="match status" value="1"/>
</dbReference>
<proteinExistence type="evidence at transcript level"/>
<sequence>FIPSSYSTECSSTQTFFCTSSWPVGSMESVQRVCPRMSTDKEVCLVELAPVLKYISNNHKSHWNSANEVQVNETRKQLAKIEGQEKETNDKIKVIHDNVDNEFNALSAKIKNVKNIQRHLASLELQLQETKKALNLSVEAKKVMPKTEIPSQFQKIGWRHFFIEKKHKVDWFKATSMCHKMGAHLLTIQSEDELDAIRTELKDINDGSHDFWLDINDIAKWGEFISLATGMNPPFLKWHKHRPQVQIHQRCVHLRGGEMMDGKCSEQFLFICQLAVN</sequence>
<dbReference type="Gene3D" id="3.10.100.10">
    <property type="entry name" value="Mannose-Binding Protein A, subunit A"/>
    <property type="match status" value="1"/>
</dbReference>
<dbReference type="InterPro" id="IPR001304">
    <property type="entry name" value="C-type_lectin-like"/>
</dbReference>
<dbReference type="EMBL" id="BT032963">
    <property type="protein sequence ID" value="ACD99527.1"/>
    <property type="molecule type" value="mRNA"/>
</dbReference>
<dbReference type="PANTHER" id="PTHR15028:SF6">
    <property type="entry name" value="B-CELL DIFFERENTIATION ANTIGEN CD72"/>
    <property type="match status" value="1"/>
</dbReference>
<dbReference type="Pfam" id="PF00059">
    <property type="entry name" value="Lectin_C"/>
    <property type="match status" value="1"/>
</dbReference>
<dbReference type="InterPro" id="IPR016187">
    <property type="entry name" value="CTDL_fold"/>
</dbReference>
<dbReference type="AlphaFoldDB" id="B3DNH5"/>